<reference evidence="1" key="1">
    <citation type="journal article" date="2014" name="Front. Microbiol.">
        <title>High frequency of phylogenetically diverse reductive dehalogenase-homologous genes in deep subseafloor sedimentary metagenomes.</title>
        <authorList>
            <person name="Kawai M."/>
            <person name="Futagami T."/>
            <person name="Toyoda A."/>
            <person name="Takaki Y."/>
            <person name="Nishi S."/>
            <person name="Hori S."/>
            <person name="Arai W."/>
            <person name="Tsubouchi T."/>
            <person name="Morono Y."/>
            <person name="Uchiyama I."/>
            <person name="Ito T."/>
            <person name="Fujiyama A."/>
            <person name="Inagaki F."/>
            <person name="Takami H."/>
        </authorList>
    </citation>
    <scope>NUCLEOTIDE SEQUENCE</scope>
    <source>
        <strain evidence="1">Expedition CK06-06</strain>
    </source>
</reference>
<evidence type="ECO:0000313" key="1">
    <source>
        <dbReference type="EMBL" id="GAH74124.1"/>
    </source>
</evidence>
<name>X1J719_9ZZZZ</name>
<proteinExistence type="predicted"/>
<sequence length="77" mass="8755">MSEKMKCPNCGYKFDGHTCLTGEKETLGENDISVCFNCGEVHQLRNGILELIDIKDLPKDLQDLILKTNIVREMVKK</sequence>
<protein>
    <recommendedName>
        <fullName evidence="2">Transcription factor zinc-finger domain-containing protein</fullName>
    </recommendedName>
</protein>
<dbReference type="AlphaFoldDB" id="X1J719"/>
<dbReference type="EMBL" id="BARU01032712">
    <property type="protein sequence ID" value="GAH74124.1"/>
    <property type="molecule type" value="Genomic_DNA"/>
</dbReference>
<evidence type="ECO:0008006" key="2">
    <source>
        <dbReference type="Google" id="ProtNLM"/>
    </source>
</evidence>
<comment type="caution">
    <text evidence="1">The sequence shown here is derived from an EMBL/GenBank/DDBJ whole genome shotgun (WGS) entry which is preliminary data.</text>
</comment>
<accession>X1J719</accession>
<gene>
    <name evidence="1" type="ORF">S03H2_51550</name>
</gene>
<organism evidence="1">
    <name type="scientific">marine sediment metagenome</name>
    <dbReference type="NCBI Taxonomy" id="412755"/>
    <lineage>
        <taxon>unclassified sequences</taxon>
        <taxon>metagenomes</taxon>
        <taxon>ecological metagenomes</taxon>
    </lineage>
</organism>